<dbReference type="Gene3D" id="3.40.50.720">
    <property type="entry name" value="NAD(P)-binding Rossmann-like Domain"/>
    <property type="match status" value="1"/>
</dbReference>
<dbReference type="Pfam" id="PF13561">
    <property type="entry name" value="adh_short_C2"/>
    <property type="match status" value="1"/>
</dbReference>
<dbReference type="Pfam" id="PF00106">
    <property type="entry name" value="adh_short"/>
    <property type="match status" value="1"/>
</dbReference>
<evidence type="ECO:0000313" key="4">
    <source>
        <dbReference type="Proteomes" id="UP001139384"/>
    </source>
</evidence>
<dbReference type="InterPro" id="IPR002347">
    <property type="entry name" value="SDR_fam"/>
</dbReference>
<dbReference type="AlphaFoldDB" id="A0A9X1PW03"/>
<reference evidence="3" key="1">
    <citation type="submission" date="2022-01" db="EMBL/GenBank/DDBJ databases">
        <title>Draft Genome Sequences of Seven Type Strains of the Genus Streptomyces.</title>
        <authorList>
            <person name="Aziz S."/>
            <person name="Coretto E."/>
            <person name="Chronakova A."/>
            <person name="Sproer C."/>
            <person name="Huber K."/>
            <person name="Nouioui I."/>
            <person name="Gross H."/>
        </authorList>
    </citation>
    <scope>NUCLEOTIDE SEQUENCE</scope>
    <source>
        <strain evidence="3">DSM 103493</strain>
    </source>
</reference>
<evidence type="ECO:0000256" key="1">
    <source>
        <dbReference type="ARBA" id="ARBA00006484"/>
    </source>
</evidence>
<dbReference type="CDD" id="cd05233">
    <property type="entry name" value="SDR_c"/>
    <property type="match status" value="1"/>
</dbReference>
<sequence>MTTSEAVEAVDVVVGAGSGMGAASAAALKGSRRLLLVDRDEEAVQRVADEVGGEAVVCDLTDSAAIDELSARIGKLGSMIVTAGVSGAPGEVTIAINLVGVARLLHAVEPAVGEGTAVVLFASMTDLMQLSPEIVSVLDEPLHPDLIARLRAAGADPSDPGQGYVLSKTGIVRLVRNNAFDWWHRGARIVSVSPGVIDTPMLAQTSHLPVVQQMKKTVRRFGRPEEVGQVAAFLASDKASYVTGVNLNVDAGYVTATQERTALRELYEDSSDASVEQLDRGA</sequence>
<comment type="similarity">
    <text evidence="1">Belongs to the short-chain dehydrogenases/reductases (SDR) family.</text>
</comment>
<accession>A0A9X1PW03</accession>
<keyword evidence="2" id="KW-0560">Oxidoreductase</keyword>
<keyword evidence="4" id="KW-1185">Reference proteome</keyword>
<gene>
    <name evidence="3" type="ORF">L0P92_01670</name>
</gene>
<dbReference type="PRINTS" id="PR00081">
    <property type="entry name" value="GDHRDH"/>
</dbReference>
<protein>
    <submittedName>
        <fullName evidence="3">SDR family oxidoreductase</fullName>
    </submittedName>
</protein>
<dbReference type="PANTHER" id="PTHR43477:SF1">
    <property type="entry name" value="DIHYDROANTICAPSIN 7-DEHYDROGENASE"/>
    <property type="match status" value="1"/>
</dbReference>
<proteinExistence type="inferred from homology"/>
<evidence type="ECO:0000313" key="3">
    <source>
        <dbReference type="EMBL" id="MCF1592281.1"/>
    </source>
</evidence>
<comment type="caution">
    <text evidence="3">The sequence shown here is derived from an EMBL/GenBank/DDBJ whole genome shotgun (WGS) entry which is preliminary data.</text>
</comment>
<evidence type="ECO:0000256" key="2">
    <source>
        <dbReference type="ARBA" id="ARBA00023002"/>
    </source>
</evidence>
<organism evidence="3 4">
    <name type="scientific">Streptomyces muensis</name>
    <dbReference type="NCBI Taxonomy" id="1077944"/>
    <lineage>
        <taxon>Bacteria</taxon>
        <taxon>Bacillati</taxon>
        <taxon>Actinomycetota</taxon>
        <taxon>Actinomycetes</taxon>
        <taxon>Kitasatosporales</taxon>
        <taxon>Streptomycetaceae</taxon>
        <taxon>Streptomyces</taxon>
    </lineage>
</organism>
<dbReference type="EMBL" id="JAKEIP010000004">
    <property type="protein sequence ID" value="MCF1592281.1"/>
    <property type="molecule type" value="Genomic_DNA"/>
</dbReference>
<dbReference type="Proteomes" id="UP001139384">
    <property type="component" value="Unassembled WGS sequence"/>
</dbReference>
<dbReference type="PANTHER" id="PTHR43477">
    <property type="entry name" value="DIHYDROANTICAPSIN 7-DEHYDROGENASE"/>
    <property type="match status" value="1"/>
</dbReference>
<dbReference type="InterPro" id="IPR036291">
    <property type="entry name" value="NAD(P)-bd_dom_sf"/>
</dbReference>
<dbReference type="SUPFAM" id="SSF51735">
    <property type="entry name" value="NAD(P)-binding Rossmann-fold domains"/>
    <property type="match status" value="1"/>
</dbReference>
<dbReference type="InterPro" id="IPR051122">
    <property type="entry name" value="SDR_DHRS6-like"/>
</dbReference>
<dbReference type="GO" id="GO:0016491">
    <property type="term" value="F:oxidoreductase activity"/>
    <property type="evidence" value="ECO:0007669"/>
    <property type="project" value="UniProtKB-KW"/>
</dbReference>
<dbReference type="RefSeq" id="WP_234760570.1">
    <property type="nucleotide sequence ID" value="NZ_JAKEIP010000004.1"/>
</dbReference>
<name>A0A9X1PW03_STRM4</name>